<keyword evidence="4" id="KW-0807">Transducer</keyword>
<dbReference type="GO" id="GO:0004888">
    <property type="term" value="F:transmembrane signaling receptor activity"/>
    <property type="evidence" value="ECO:0007669"/>
    <property type="project" value="InterPro"/>
</dbReference>
<evidence type="ECO:0008006" key="13">
    <source>
        <dbReference type="Google" id="ProtNLM"/>
    </source>
</evidence>
<feature type="domain" description="Methyl-accepting transducer" evidence="8">
    <location>
        <begin position="597"/>
        <end position="826"/>
    </location>
</feature>
<dbReference type="PROSITE" id="PS50111">
    <property type="entry name" value="CHEMOTAXIS_TRANSDUC_2"/>
    <property type="match status" value="1"/>
</dbReference>
<dbReference type="EMBL" id="AQQR01000003">
    <property type="protein sequence ID" value="OWU75110.1"/>
    <property type="molecule type" value="Genomic_DNA"/>
</dbReference>
<keyword evidence="7" id="KW-0812">Transmembrane</keyword>
<comment type="caution">
    <text evidence="11">The sequence shown here is derived from an EMBL/GenBank/DDBJ whole genome shotgun (WGS) entry which is preliminary data.</text>
</comment>
<evidence type="ECO:0000259" key="9">
    <source>
        <dbReference type="PROSITE" id="PS50192"/>
    </source>
</evidence>
<dbReference type="PANTHER" id="PTHR43531:SF11">
    <property type="entry name" value="METHYL-ACCEPTING CHEMOTAXIS PROTEIN 3"/>
    <property type="match status" value="1"/>
</dbReference>
<keyword evidence="7" id="KW-1133">Transmembrane helix</keyword>
<dbReference type="InterPro" id="IPR000727">
    <property type="entry name" value="T_SNARE_dom"/>
</dbReference>
<evidence type="ECO:0000256" key="3">
    <source>
        <dbReference type="ARBA" id="ARBA00029447"/>
    </source>
</evidence>
<dbReference type="InterPro" id="IPR004090">
    <property type="entry name" value="Chemotax_Me-accpt_rcpt"/>
</dbReference>
<dbReference type="Gene3D" id="6.10.340.10">
    <property type="match status" value="1"/>
</dbReference>
<dbReference type="FunFam" id="1.10.287.950:FF:000001">
    <property type="entry name" value="Methyl-accepting chemotaxis sensory transducer"/>
    <property type="match status" value="1"/>
</dbReference>
<evidence type="ECO:0000256" key="7">
    <source>
        <dbReference type="SAM" id="Phobius"/>
    </source>
</evidence>
<keyword evidence="5" id="KW-0175">Coiled coil</keyword>
<dbReference type="SMART" id="SM00283">
    <property type="entry name" value="MA"/>
    <property type="match status" value="1"/>
</dbReference>
<evidence type="ECO:0000256" key="1">
    <source>
        <dbReference type="ARBA" id="ARBA00004370"/>
    </source>
</evidence>
<feature type="coiled-coil region" evidence="5">
    <location>
        <begin position="516"/>
        <end position="543"/>
    </location>
</feature>
<dbReference type="InterPro" id="IPR051310">
    <property type="entry name" value="MCP_chemotaxis"/>
</dbReference>
<evidence type="ECO:0000313" key="11">
    <source>
        <dbReference type="EMBL" id="OWU75110.1"/>
    </source>
</evidence>
<dbReference type="PROSITE" id="PS50192">
    <property type="entry name" value="T_SNARE"/>
    <property type="match status" value="1"/>
</dbReference>
<evidence type="ECO:0000313" key="12">
    <source>
        <dbReference type="Proteomes" id="UP000215377"/>
    </source>
</evidence>
<dbReference type="Gene3D" id="1.10.287.950">
    <property type="entry name" value="Methyl-accepting chemotaxis protein"/>
    <property type="match status" value="1"/>
</dbReference>
<dbReference type="AlphaFoldDB" id="A0A225NU66"/>
<keyword evidence="2" id="KW-0145">Chemotaxis</keyword>
<keyword evidence="12" id="KW-1185">Reference proteome</keyword>
<dbReference type="Pfam" id="PF00015">
    <property type="entry name" value="MCPsignal"/>
    <property type="match status" value="1"/>
</dbReference>
<dbReference type="CDD" id="cd11386">
    <property type="entry name" value="MCP_signal"/>
    <property type="match status" value="1"/>
</dbReference>
<evidence type="ECO:0000259" key="10">
    <source>
        <dbReference type="PROSITE" id="PS50885"/>
    </source>
</evidence>
<evidence type="ECO:0000256" key="2">
    <source>
        <dbReference type="ARBA" id="ARBA00022500"/>
    </source>
</evidence>
<feature type="region of interest" description="Disordered" evidence="6">
    <location>
        <begin position="640"/>
        <end position="659"/>
    </location>
</feature>
<proteinExistence type="inferred from homology"/>
<dbReference type="GO" id="GO:0006935">
    <property type="term" value="P:chemotaxis"/>
    <property type="evidence" value="ECO:0007669"/>
    <property type="project" value="UniProtKB-KW"/>
</dbReference>
<feature type="domain" description="T-SNARE coiled-coil homology" evidence="9">
    <location>
        <begin position="588"/>
        <end position="650"/>
    </location>
</feature>
<dbReference type="InterPro" id="IPR003660">
    <property type="entry name" value="HAMP_dom"/>
</dbReference>
<dbReference type="PANTHER" id="PTHR43531">
    <property type="entry name" value="PROTEIN ICFG"/>
    <property type="match status" value="1"/>
</dbReference>
<dbReference type="GO" id="GO:0016020">
    <property type="term" value="C:membrane"/>
    <property type="evidence" value="ECO:0007669"/>
    <property type="project" value="UniProtKB-SubCell"/>
</dbReference>
<comment type="subcellular location">
    <subcellularLocation>
        <location evidence="1">Membrane</location>
    </subcellularLocation>
</comment>
<sequence>MLLAIGSVSAVIGVLAVVVFVQVSSEMRSLSEEWLPEMENSSRLLKASFRAEAAANVVLRVGPDGLAEAEDNAGAAIRGLQEAIAALSPEDRQAFQAEADTIGAALGALIAARREVDANEAAIDTDLQELHGVSQEMEIKLTELADTAYFDLSLGAEAAINQIDETVGGLVENEFHILQELLRAQAEINMLSGMILAMGTERNPGFRSIMRDIAIAAVDHLGEITATLEAESANLVDTAPLRTAHELFVETLGGGHRLDPAERRALLRARQDIAIQLSGLVDDVDFEAIIALEDVSAANGEAVQSLLDHEFTALSDLLDITLLYNTYQGAVMDMIAAETMPVARLAGSAMSTSADALQAYADMSDGALAAELATLSVLADATQGLPAHSYAALEARDRAAGAAATTIAETSRIVERSEARGSRSQAGIMAMAGEISNRVSGAQAMVIGLAVTSALALAFALYLSKRMIQVPLRSISATTERLANGDLAPVTGFERSSEEIRRMAGSLAIFRDGIVEREALERRAEAERAASEQERAAREADQAAAMAAVGVGLTALAKGDLTARIDQQLPEGFGRLKVDFNESLEQLMGTMSEVLDSVFTIRGSASDTTRVAADISKRIESQAATLEQAAAALDTLTTSARHTAQSTRKVETAAQSARDKTEDGAEVVNRAVQAMSDIEESSRQISQIVGVIEDIAFQTNLLALNAGVEAARAGETGRGFAVVASEVRALAQRCSGAAMEIKGLISRSTDQVSDGARLVSHAGDALKVILEHVGEISGLVTEIAENVSDQTMGLEEINNGIGHLDQVTQQNTAIVEETTAASVQLSEEANRLSNLMRRFRTEGSDEAVPSGNRAA</sequence>
<dbReference type="SUPFAM" id="SSF58104">
    <property type="entry name" value="Methyl-accepting chemotaxis protein (MCP) signaling domain"/>
    <property type="match status" value="1"/>
</dbReference>
<feature type="transmembrane region" description="Helical" evidence="7">
    <location>
        <begin position="444"/>
        <end position="463"/>
    </location>
</feature>
<dbReference type="SMART" id="SM00304">
    <property type="entry name" value="HAMP"/>
    <property type="match status" value="2"/>
</dbReference>
<evidence type="ECO:0000259" key="8">
    <source>
        <dbReference type="PROSITE" id="PS50111"/>
    </source>
</evidence>
<accession>A0A225NU66</accession>
<name>A0A225NU66_9RHOB</name>
<gene>
    <name evidence="11" type="ORF">ATO3_10680</name>
</gene>
<evidence type="ECO:0000256" key="5">
    <source>
        <dbReference type="SAM" id="Coils"/>
    </source>
</evidence>
<dbReference type="PROSITE" id="PS50885">
    <property type="entry name" value="HAMP"/>
    <property type="match status" value="2"/>
</dbReference>
<dbReference type="SUPFAM" id="SSF158472">
    <property type="entry name" value="HAMP domain-like"/>
    <property type="match status" value="1"/>
</dbReference>
<feature type="domain" description="HAMP" evidence="10">
    <location>
        <begin position="540"/>
        <end position="592"/>
    </location>
</feature>
<keyword evidence="7" id="KW-0472">Membrane</keyword>
<dbReference type="InterPro" id="IPR004089">
    <property type="entry name" value="MCPsignal_dom"/>
</dbReference>
<protein>
    <recommendedName>
        <fullName evidence="13">Chemotaxis protein</fullName>
    </recommendedName>
</protein>
<dbReference type="GO" id="GO:0007165">
    <property type="term" value="P:signal transduction"/>
    <property type="evidence" value="ECO:0007669"/>
    <property type="project" value="UniProtKB-KW"/>
</dbReference>
<evidence type="ECO:0000256" key="6">
    <source>
        <dbReference type="SAM" id="MobiDB-lite"/>
    </source>
</evidence>
<comment type="similarity">
    <text evidence="3">Belongs to the methyl-accepting chemotaxis (MCP) protein family.</text>
</comment>
<dbReference type="Proteomes" id="UP000215377">
    <property type="component" value="Unassembled WGS sequence"/>
</dbReference>
<feature type="domain" description="HAMP" evidence="10">
    <location>
        <begin position="466"/>
        <end position="519"/>
    </location>
</feature>
<organism evidence="11 12">
    <name type="scientific">Marinibacterium profundimaris</name>
    <dbReference type="NCBI Taxonomy" id="1679460"/>
    <lineage>
        <taxon>Bacteria</taxon>
        <taxon>Pseudomonadati</taxon>
        <taxon>Pseudomonadota</taxon>
        <taxon>Alphaproteobacteria</taxon>
        <taxon>Rhodobacterales</taxon>
        <taxon>Paracoccaceae</taxon>
        <taxon>Marinibacterium</taxon>
    </lineage>
</organism>
<evidence type="ECO:0000256" key="4">
    <source>
        <dbReference type="PROSITE-ProRule" id="PRU00284"/>
    </source>
</evidence>
<reference evidence="11 12" key="1">
    <citation type="submission" date="2013-04" db="EMBL/GenBank/DDBJ databases">
        <title>Oceanicola sp. 22II1-22F33 Genome Sequencing.</title>
        <authorList>
            <person name="Lai Q."/>
            <person name="Li G."/>
            <person name="Shao Z."/>
        </authorList>
    </citation>
    <scope>NUCLEOTIDE SEQUENCE [LARGE SCALE GENOMIC DNA]</scope>
    <source>
        <strain evidence="11 12">22II1-22F33</strain>
    </source>
</reference>
<dbReference type="PRINTS" id="PR00260">
    <property type="entry name" value="CHEMTRNSDUCR"/>
</dbReference>